<evidence type="ECO:0000313" key="3">
    <source>
        <dbReference type="Ensembl" id="ENSNVIP00000009169.1"/>
    </source>
</evidence>
<feature type="domain" description="Cathepsin C exclusion" evidence="2">
    <location>
        <begin position="26"/>
        <end position="105"/>
    </location>
</feature>
<reference evidence="3" key="1">
    <citation type="submission" date="2025-08" db="UniProtKB">
        <authorList>
            <consortium name="Ensembl"/>
        </authorList>
    </citation>
    <scope>IDENTIFICATION</scope>
</reference>
<keyword evidence="1" id="KW-0732">Signal</keyword>
<organism evidence="3 4">
    <name type="scientific">Neovison vison</name>
    <name type="common">American mink</name>
    <name type="synonym">Mustela vison</name>
    <dbReference type="NCBI Taxonomy" id="452646"/>
    <lineage>
        <taxon>Eukaryota</taxon>
        <taxon>Metazoa</taxon>
        <taxon>Chordata</taxon>
        <taxon>Craniata</taxon>
        <taxon>Vertebrata</taxon>
        <taxon>Euteleostomi</taxon>
        <taxon>Mammalia</taxon>
        <taxon>Eutheria</taxon>
        <taxon>Laurasiatheria</taxon>
        <taxon>Carnivora</taxon>
        <taxon>Caniformia</taxon>
        <taxon>Musteloidea</taxon>
        <taxon>Mustelidae</taxon>
        <taxon>Mustelinae</taxon>
        <taxon>Neogale</taxon>
    </lineage>
</organism>
<dbReference type="Proteomes" id="UP000694425">
    <property type="component" value="Unplaced"/>
</dbReference>
<reference evidence="3" key="2">
    <citation type="submission" date="2025-09" db="UniProtKB">
        <authorList>
            <consortium name="Ensembl"/>
        </authorList>
    </citation>
    <scope>IDENTIFICATION</scope>
</reference>
<proteinExistence type="predicted"/>
<evidence type="ECO:0000313" key="4">
    <source>
        <dbReference type="Proteomes" id="UP000694425"/>
    </source>
</evidence>
<keyword evidence="4" id="KW-1185">Reference proteome</keyword>
<dbReference type="Gene3D" id="2.40.128.80">
    <property type="entry name" value="Cathepsin C, exclusion domain"/>
    <property type="match status" value="1"/>
</dbReference>
<accession>A0A8C7AIC6</accession>
<dbReference type="AlphaFoldDB" id="A0A8C7AIC6"/>
<sequence>MIIILPWGCSLPSCCSSPLLALHSATPAICTFSELLGPWVLQVGHLVSQHGINCSVMGPPEKNAVEKLDTAYDDLGNTDHFNIIYSQGFEIVLNDYKSFAFSKFCSFQCGFFLQEPIFLYTLWILGNTLIFLESEYF</sequence>
<evidence type="ECO:0000256" key="1">
    <source>
        <dbReference type="SAM" id="SignalP"/>
    </source>
</evidence>
<dbReference type="Ensembl" id="ENSNVIT00000010731.1">
    <property type="protein sequence ID" value="ENSNVIP00000009169.1"/>
    <property type="gene ID" value="ENSNVIG00000007263.1"/>
</dbReference>
<dbReference type="SUPFAM" id="SSF75001">
    <property type="entry name" value="Dipeptidyl peptidase I (cathepsin C), exclusion domain"/>
    <property type="match status" value="1"/>
</dbReference>
<protein>
    <recommendedName>
        <fullName evidence="2">Cathepsin C exclusion domain-containing protein</fullName>
    </recommendedName>
</protein>
<dbReference type="Pfam" id="PF08773">
    <property type="entry name" value="CathepsinC_exc"/>
    <property type="match status" value="1"/>
</dbReference>
<feature type="chain" id="PRO_5034692193" description="Cathepsin C exclusion domain-containing protein" evidence="1">
    <location>
        <begin position="17"/>
        <end position="137"/>
    </location>
</feature>
<dbReference type="GeneTree" id="ENSGT00940000155787"/>
<evidence type="ECO:0000259" key="2">
    <source>
        <dbReference type="Pfam" id="PF08773"/>
    </source>
</evidence>
<name>A0A8C7AIC6_NEOVI</name>
<dbReference type="InterPro" id="IPR014882">
    <property type="entry name" value="CathepsinC_exc"/>
</dbReference>
<feature type="signal peptide" evidence="1">
    <location>
        <begin position="1"/>
        <end position="16"/>
    </location>
</feature>
<dbReference type="InterPro" id="IPR036496">
    <property type="entry name" value="CathepsinC_exc_dom_sf"/>
</dbReference>